<dbReference type="InterPro" id="IPR025388">
    <property type="entry name" value="Alginate_export_dom"/>
</dbReference>
<feature type="signal peptide" evidence="1">
    <location>
        <begin position="1"/>
        <end position="26"/>
    </location>
</feature>
<evidence type="ECO:0000313" key="4">
    <source>
        <dbReference type="Proteomes" id="UP000295493"/>
    </source>
</evidence>
<dbReference type="EMBL" id="SNWD01000003">
    <property type="protein sequence ID" value="TDN84569.1"/>
    <property type="molecule type" value="Genomic_DNA"/>
</dbReference>
<name>A0A4R6FS18_9SPHN</name>
<comment type="caution">
    <text evidence="3">The sequence shown here is derived from an EMBL/GenBank/DDBJ whole genome shotgun (WGS) entry which is preliminary data.</text>
</comment>
<sequence length="444" mass="48272">MIGMAIRSLLSAGCIVSTFVAPPARAQDNSRLTVHGQLRARVEALDGQFRPGAAGSDAVLLLQTDIAAEYRGAGWRIGGELVDARGYFERRNSSISTNEVNAIEPVQAYIGADLAKGLSATAGRFTLALGNGRLVARNNFRNTTNAFTGARLDWKRDDATATVFWTMPQRRLPDNAADIRDNAVRFDKEGSAEQFFGGYVSLKSGQHDTLDLYALRLIERDAADFATRDRHLLTSGVRFERAPSPARADAEIEAAWQTGSTHRTSAPTDTDRVGVTAWFAHAEAGWTFAAPWRPRIALLFDYASGDSGKGRYGRFDSLFGARVREFGPTSFYGPVGRSNLISPAIRIEAVPEKAWDVVATVRLLRLDSATDSFANSGVRDRNGDAGRNAGAQLDGRVRYWLVPKRARLALGAAWLSKGRFLTSAANAPATGDTHYGYAEVTFSF</sequence>
<organism evidence="3 4">
    <name type="scientific">Stakelama pacifica</name>
    <dbReference type="NCBI Taxonomy" id="517720"/>
    <lineage>
        <taxon>Bacteria</taxon>
        <taxon>Pseudomonadati</taxon>
        <taxon>Pseudomonadota</taxon>
        <taxon>Alphaproteobacteria</taxon>
        <taxon>Sphingomonadales</taxon>
        <taxon>Sphingomonadaceae</taxon>
        <taxon>Stakelama</taxon>
    </lineage>
</organism>
<dbReference type="InterPro" id="IPR053728">
    <property type="entry name" value="Alginate_Permeability_Chnl"/>
</dbReference>
<evidence type="ECO:0000256" key="1">
    <source>
        <dbReference type="SAM" id="SignalP"/>
    </source>
</evidence>
<dbReference type="Proteomes" id="UP000295493">
    <property type="component" value="Unassembled WGS sequence"/>
</dbReference>
<evidence type="ECO:0000313" key="3">
    <source>
        <dbReference type="EMBL" id="TDN84569.1"/>
    </source>
</evidence>
<protein>
    <submittedName>
        <fullName evidence="3">Alginate export protein</fullName>
    </submittedName>
</protein>
<dbReference type="Pfam" id="PF13372">
    <property type="entry name" value="Alginate_exp"/>
    <property type="match status" value="1"/>
</dbReference>
<gene>
    <name evidence="3" type="ORF">EV664_103214</name>
</gene>
<evidence type="ECO:0000259" key="2">
    <source>
        <dbReference type="Pfam" id="PF13372"/>
    </source>
</evidence>
<keyword evidence="4" id="KW-1185">Reference proteome</keyword>
<accession>A0A4R6FS18</accession>
<feature type="domain" description="Alginate export" evidence="2">
    <location>
        <begin position="32"/>
        <end position="426"/>
    </location>
</feature>
<dbReference type="Gene3D" id="2.40.160.100">
    <property type="match status" value="1"/>
</dbReference>
<reference evidence="3 4" key="1">
    <citation type="submission" date="2019-03" db="EMBL/GenBank/DDBJ databases">
        <title>Genomic Encyclopedia of Type Strains, Phase IV (KMG-IV): sequencing the most valuable type-strain genomes for metagenomic binning, comparative biology and taxonomic classification.</title>
        <authorList>
            <person name="Goeker M."/>
        </authorList>
    </citation>
    <scope>NUCLEOTIDE SEQUENCE [LARGE SCALE GENOMIC DNA]</scope>
    <source>
        <strain evidence="3 4">DSM 25059</strain>
    </source>
</reference>
<proteinExistence type="predicted"/>
<keyword evidence="1" id="KW-0732">Signal</keyword>
<dbReference type="AlphaFoldDB" id="A0A4R6FS18"/>
<feature type="chain" id="PRO_5020644368" evidence="1">
    <location>
        <begin position="27"/>
        <end position="444"/>
    </location>
</feature>